<name>D5RM34_9PROT</name>
<dbReference type="Gene3D" id="3.30.1330.60">
    <property type="entry name" value="OmpA-like domain"/>
    <property type="match status" value="1"/>
</dbReference>
<keyword evidence="1" id="KW-0472">Membrane</keyword>
<sequence>AEEIRAAIQSDPGLSDLARQLLIEQTREGLRIQLVDADGQPVFATGQAAPNQRGRALLLRVATVLARLPYGLDIAGHTDAAPFRGGGDRSNWELSAERAGAARRVLIEAGIAEERLRAVAGRADRDLLSPDRPLDAANRRVSILVLMPGAPQEGPAP</sequence>
<proteinExistence type="predicted"/>
<evidence type="ECO:0000313" key="3">
    <source>
        <dbReference type="EMBL" id="EFH11633.1"/>
    </source>
</evidence>
<dbReference type="HOGENOM" id="CLU_1673057_0_0_5"/>
<dbReference type="InterPro" id="IPR006665">
    <property type="entry name" value="OmpA-like"/>
</dbReference>
<comment type="caution">
    <text evidence="3">The sequence shown here is derived from an EMBL/GenBank/DDBJ whole genome shotgun (WGS) entry which is preliminary data.</text>
</comment>
<reference evidence="3 4" key="1">
    <citation type="submission" date="2010-04" db="EMBL/GenBank/DDBJ databases">
        <authorList>
            <person name="Qin X."/>
            <person name="Bachman B."/>
            <person name="Battles P."/>
            <person name="Bell A."/>
            <person name="Bess C."/>
            <person name="Bickham C."/>
            <person name="Chaboub L."/>
            <person name="Chen D."/>
            <person name="Coyle M."/>
            <person name="Deiros D.R."/>
            <person name="Dinh H."/>
            <person name="Forbes L."/>
            <person name="Fowler G."/>
            <person name="Francisco L."/>
            <person name="Fu Q."/>
            <person name="Gubbala S."/>
            <person name="Hale W."/>
            <person name="Han Y."/>
            <person name="Hemphill L."/>
            <person name="Highlander S.K."/>
            <person name="Hirani K."/>
            <person name="Hogues M."/>
            <person name="Jackson L."/>
            <person name="Jakkamsetti A."/>
            <person name="Javaid M."/>
            <person name="Jiang H."/>
            <person name="Korchina V."/>
            <person name="Kovar C."/>
            <person name="Lara F."/>
            <person name="Lee S."/>
            <person name="Mata R."/>
            <person name="Mathew T."/>
            <person name="Moen C."/>
            <person name="Morales K."/>
            <person name="Munidasa M."/>
            <person name="Nazareth L."/>
            <person name="Ngo R."/>
            <person name="Nguyen L."/>
            <person name="Okwuonu G."/>
            <person name="Ongeri F."/>
            <person name="Patil S."/>
            <person name="Petrosino J."/>
            <person name="Pham C."/>
            <person name="Pham P."/>
            <person name="Pu L.-L."/>
            <person name="Puazo M."/>
            <person name="Raj R."/>
            <person name="Reid J."/>
            <person name="Rouhana J."/>
            <person name="Saada N."/>
            <person name="Shang Y."/>
            <person name="Simmons D."/>
            <person name="Thornton R."/>
            <person name="Warren J."/>
            <person name="Weissenberger G."/>
            <person name="Zhang J."/>
            <person name="Zhang L."/>
            <person name="Zhou C."/>
            <person name="Zhu D."/>
            <person name="Muzny D."/>
            <person name="Worley K."/>
            <person name="Gibbs R."/>
        </authorList>
    </citation>
    <scope>NUCLEOTIDE SEQUENCE [LARGE SCALE GENOMIC DNA]</scope>
    <source>
        <strain evidence="3 4">ATCC 49957</strain>
    </source>
</reference>
<feature type="domain" description="OmpA-like" evidence="2">
    <location>
        <begin position="30"/>
        <end position="149"/>
    </location>
</feature>
<dbReference type="RefSeq" id="WP_007004562.1">
    <property type="nucleotide sequence ID" value="NZ_GG770779.1"/>
</dbReference>
<dbReference type="PANTHER" id="PTHR30329">
    <property type="entry name" value="STATOR ELEMENT OF FLAGELLAR MOTOR COMPLEX"/>
    <property type="match status" value="1"/>
</dbReference>
<dbReference type="GO" id="GO:0016020">
    <property type="term" value="C:membrane"/>
    <property type="evidence" value="ECO:0007669"/>
    <property type="project" value="UniProtKB-UniRule"/>
</dbReference>
<dbReference type="SUPFAM" id="SSF103088">
    <property type="entry name" value="OmpA-like"/>
    <property type="match status" value="1"/>
</dbReference>
<protein>
    <submittedName>
        <fullName evidence="3">OmpA family protein</fullName>
    </submittedName>
</protein>
<accession>D5RM34</accession>
<organism evidence="3 4">
    <name type="scientific">Pseudoroseomonas cervicalis ATCC 49957</name>
    <dbReference type="NCBI Taxonomy" id="525371"/>
    <lineage>
        <taxon>Bacteria</taxon>
        <taxon>Pseudomonadati</taxon>
        <taxon>Pseudomonadota</taxon>
        <taxon>Alphaproteobacteria</taxon>
        <taxon>Acetobacterales</taxon>
        <taxon>Roseomonadaceae</taxon>
        <taxon>Roseomonas</taxon>
    </lineage>
</organism>
<keyword evidence="4" id="KW-1185">Reference proteome</keyword>
<evidence type="ECO:0000259" key="2">
    <source>
        <dbReference type="PROSITE" id="PS51123"/>
    </source>
</evidence>
<evidence type="ECO:0000313" key="4">
    <source>
        <dbReference type="Proteomes" id="UP000005324"/>
    </source>
</evidence>
<evidence type="ECO:0000256" key="1">
    <source>
        <dbReference type="PROSITE-ProRule" id="PRU00473"/>
    </source>
</evidence>
<dbReference type="CDD" id="cd07185">
    <property type="entry name" value="OmpA_C-like"/>
    <property type="match status" value="1"/>
</dbReference>
<dbReference type="Pfam" id="PF00691">
    <property type="entry name" value="OmpA"/>
    <property type="match status" value="1"/>
</dbReference>
<dbReference type="InterPro" id="IPR036737">
    <property type="entry name" value="OmpA-like_sf"/>
</dbReference>
<dbReference type="Proteomes" id="UP000005324">
    <property type="component" value="Unassembled WGS sequence"/>
</dbReference>
<dbReference type="PANTHER" id="PTHR30329:SF21">
    <property type="entry name" value="LIPOPROTEIN YIAD-RELATED"/>
    <property type="match status" value="1"/>
</dbReference>
<feature type="non-terminal residue" evidence="3">
    <location>
        <position position="1"/>
    </location>
</feature>
<dbReference type="AlphaFoldDB" id="D5RM34"/>
<dbReference type="EMBL" id="ADVL01000347">
    <property type="protein sequence ID" value="EFH11633.1"/>
    <property type="molecule type" value="Genomic_DNA"/>
</dbReference>
<gene>
    <name evidence="3" type="ORF">HMPREF0731_2145</name>
</gene>
<dbReference type="InterPro" id="IPR050330">
    <property type="entry name" value="Bact_OuterMem_StrucFunc"/>
</dbReference>
<dbReference type="PROSITE" id="PS51123">
    <property type="entry name" value="OMPA_2"/>
    <property type="match status" value="1"/>
</dbReference>